<dbReference type="PANTHER" id="PTHR10655">
    <property type="entry name" value="LYSOPHOSPHOLIPASE-RELATED"/>
    <property type="match status" value="1"/>
</dbReference>
<organism evidence="4 5">
    <name type="scientific">Kluyvera georgiana ATCC 51603</name>
    <dbReference type="NCBI Taxonomy" id="1354264"/>
    <lineage>
        <taxon>Bacteria</taxon>
        <taxon>Pseudomonadati</taxon>
        <taxon>Pseudomonadota</taxon>
        <taxon>Gammaproteobacteria</taxon>
        <taxon>Enterobacterales</taxon>
        <taxon>Enterobacteriaceae</taxon>
        <taxon>Kluyvera</taxon>
    </lineage>
</organism>
<evidence type="ECO:0000256" key="1">
    <source>
        <dbReference type="ARBA" id="ARBA00006499"/>
    </source>
</evidence>
<dbReference type="InterPro" id="IPR003140">
    <property type="entry name" value="PLipase/COase/thioEstase"/>
</dbReference>
<keyword evidence="5" id="KW-1185">Reference proteome</keyword>
<reference evidence="4 5" key="1">
    <citation type="submission" date="2016-04" db="EMBL/GenBank/DDBJ databases">
        <title>ATOL: Assembling a taxonomically balanced genome-scale reconstruction of the evolutionary history of the Enterobacteriaceae.</title>
        <authorList>
            <person name="Plunkett G.III."/>
            <person name="Neeno-Eckwall E.C."/>
            <person name="Glasner J.D."/>
            <person name="Perna N.T."/>
        </authorList>
    </citation>
    <scope>NUCLEOTIDE SEQUENCE [LARGE SCALE GENOMIC DNA]</scope>
    <source>
        <strain evidence="4 5">ATCC 51603</strain>
    </source>
</reference>
<comment type="similarity">
    <text evidence="1">Belongs to the AB hydrolase superfamily. AB hydrolase 2 family.</text>
</comment>
<dbReference type="InterPro" id="IPR050565">
    <property type="entry name" value="LYPA1-2/EST-like"/>
</dbReference>
<gene>
    <name evidence="4" type="ORF">M989_01369</name>
</gene>
<comment type="caution">
    <text evidence="4">The sequence shown here is derived from an EMBL/GenBank/DDBJ whole genome shotgun (WGS) entry which is preliminary data.</text>
</comment>
<dbReference type="NCBIfam" id="NF008525">
    <property type="entry name" value="PRK11460.1"/>
    <property type="match status" value="1"/>
</dbReference>
<proteinExistence type="inferred from homology"/>
<keyword evidence="2 4" id="KW-0378">Hydrolase</keyword>
<evidence type="ECO:0000313" key="5">
    <source>
        <dbReference type="Proteomes" id="UP000078386"/>
    </source>
</evidence>
<dbReference type="InterPro" id="IPR029058">
    <property type="entry name" value="AB_hydrolase_fold"/>
</dbReference>
<dbReference type="PATRIC" id="fig|1354264.4.peg.1432"/>
<dbReference type="AlphaFoldDB" id="A0A1B7K4W3"/>
<dbReference type="PANTHER" id="PTHR10655:SF17">
    <property type="entry name" value="LYSOPHOSPHOLIPASE-LIKE PROTEIN 1"/>
    <property type="match status" value="1"/>
</dbReference>
<feature type="domain" description="Phospholipase/carboxylesterase/thioesterase" evidence="3">
    <location>
        <begin position="21"/>
        <end position="226"/>
    </location>
</feature>
<evidence type="ECO:0000259" key="3">
    <source>
        <dbReference type="Pfam" id="PF02230"/>
    </source>
</evidence>
<sequence>MVIILARRKLTVKTKETAMTHDHFVVQSPAKPAQQLLLLFHGVGDNPVSMGQIGSWFAPLFPDALIVSIGGAEPCGPAPGRQWFSVQSVTEENRQARVDAIMPTFIETVRYWQKQSGVGPQATALIGFSQGAIMSLESIKAEPGLASRVIAFNGRYATLPQQATTSTTIHLIHGGEDRVIDLAWAVRGQEALLAAGGDVTLDIVDDLGHAIDDRSMQFALDRLRYTVPKHYFDEALSGGTPKDDDIIEMI</sequence>
<dbReference type="Pfam" id="PF02230">
    <property type="entry name" value="Abhydrolase_2"/>
    <property type="match status" value="1"/>
</dbReference>
<protein>
    <submittedName>
        <fullName evidence="4">Phospholipase/carboxylesterase family protein</fullName>
        <ecNumber evidence="4">3.-.-.-</ecNumber>
        <ecNumber evidence="4">3.1.-.-</ecNumber>
    </submittedName>
</protein>
<accession>A0A1B7K4W3</accession>
<name>A0A1B7K4W3_9ENTR</name>
<dbReference type="Proteomes" id="UP000078386">
    <property type="component" value="Unassembled WGS sequence"/>
</dbReference>
<dbReference type="EC" id="3.-.-.-" evidence="4"/>
<evidence type="ECO:0000313" key="4">
    <source>
        <dbReference type="EMBL" id="OAT55197.1"/>
    </source>
</evidence>
<evidence type="ECO:0000256" key="2">
    <source>
        <dbReference type="ARBA" id="ARBA00022801"/>
    </source>
</evidence>
<dbReference type="EMBL" id="LXEU01000030">
    <property type="protein sequence ID" value="OAT55197.1"/>
    <property type="molecule type" value="Genomic_DNA"/>
</dbReference>
<dbReference type="SUPFAM" id="SSF53474">
    <property type="entry name" value="alpha/beta-Hydrolases"/>
    <property type="match status" value="1"/>
</dbReference>
<dbReference type="EC" id="3.1.-.-" evidence="4"/>
<dbReference type="Gene3D" id="3.40.50.1820">
    <property type="entry name" value="alpha/beta hydrolase"/>
    <property type="match status" value="1"/>
</dbReference>
<dbReference type="GO" id="GO:0016787">
    <property type="term" value="F:hydrolase activity"/>
    <property type="evidence" value="ECO:0007669"/>
    <property type="project" value="UniProtKB-KW"/>
</dbReference>